<protein>
    <submittedName>
        <fullName evidence="3 4">Focadhesin isoform X1</fullName>
    </submittedName>
</protein>
<gene>
    <name evidence="3 4" type="primary">LOC108742802</name>
</gene>
<proteinExistence type="predicted"/>
<dbReference type="GeneID" id="108742802"/>
<dbReference type="InterPro" id="IPR016024">
    <property type="entry name" value="ARM-type_fold"/>
</dbReference>
<dbReference type="Pfam" id="PF12530">
    <property type="entry name" value="DUF3730"/>
    <property type="match status" value="1"/>
</dbReference>
<dbReference type="KEGG" id="apln:108742802"/>
<dbReference type="InterPro" id="IPR022542">
    <property type="entry name" value="FOCAD/RST1_DUF3730"/>
</dbReference>
<evidence type="ECO:0000313" key="3">
    <source>
        <dbReference type="RefSeq" id="XP_018333627.1"/>
    </source>
</evidence>
<evidence type="ECO:0000313" key="2">
    <source>
        <dbReference type="Proteomes" id="UP000192223"/>
    </source>
</evidence>
<keyword evidence="2" id="KW-1185">Reference proteome</keyword>
<accession>A0A1W4XLG9</accession>
<feature type="domain" description="DUF3730" evidence="1">
    <location>
        <begin position="459"/>
        <end position="681"/>
    </location>
</feature>
<name>A0A1W4XLG9_AGRPL</name>
<sequence length="1182" mass="137694">MNEIEERLASDNPAYICTLFSKLVSVIEKKQDEVVTNENRQLELLQFLERKCIDKNSLVALTAARALLKLVQDGIVDKNKVLLDLTSTIVATESYSGLCYLLNEMLVIKMVQNEGIYYNLWSPQHPLVSVMNQHFKSSVEIFYNIENTCVINQRSYITKLYWPIYYYLFCNPESQLNTPILYKYWNLLLKETDNEHMNLMFNIVSWMQFHNSNRLLIIIDFLLQCLEVHIIDKSTYIVEALAVFLSSLLHDVIKLGLNPISIIRSLQKTLNFLMHSSSSNLIVLLISSSLIDCPVNYLTDLLILCEMLLKSADINELSLRCLQISLFNWMVFKSDLLEMKYIKRMIIRIEKITEQINNGTKKDNLTFNCLVKKLKSNQYNLHIAFELYTLCNYLNADVFIFWLARFSSNMNEVLSKNLFIFLCGMILFKSLNENAINELLQLLIHLVKKHNCYSTLLLTAVLYKLSCTKNPEMHFILLKTFPHLIICKENVPFIFHTLESLRSSTIPVRTFIMKLHFDIWNLDPKYYINLQNLLTEKIHKISLDEDLEVNVVKSKILREICIKRPELYGGELVSFLSEVLNKYRHKNGSLPSSLALEGISALCKAGIVDIFSTLKELFPKFRSDTRDRVLISFCNLVSTVPDYFEESERCVSLSQEVTTLLWEFATQSGDKNVRRSAYEGLSNFKIEDISDTMPERYKICTNDVLPAFGLVNCECWINILKSSPEDTLDAIGTMLFRLIEIEIIEFRPRIYQVPEGGREPDTYNYLSVYSPLRAITNYVKLNVQKMKLNAAYLQCLRVLSLEYKKPLPPLDWCFLQELVHYKQAKFFCICIASHQVRSSGSARRFMENIVVALTTNEHECLDVFQNLRFLCDSIQPAILRPFIKNALTYSLKLYDEDEHFFNTINTCLKSTLSRHDIHEANRATISDVLVYVIKNADQKSPSFESILKTTAELSKNYVSKFNLDRTSIWKFLLFVKVRIAKALYSKENHFSWLNEIFNVEDYTQGYIGIFIMTYNIMNKLLYAYREQIVILQEVVKVIKKYKNDPSVRVWILELLGQTQALIVDNGSTEKRLNFLCSTIVISFIFLTDQDILILNPLEIIKDSNMALTLFPSSVYGAVKTNLWQEYVPQLLEWLYNMSNCKFIMFSYQTTFYQTLSALRHEKAFGRKLYWLKYMDRKMDIIS</sequence>
<dbReference type="Proteomes" id="UP000192223">
    <property type="component" value="Unplaced"/>
</dbReference>
<evidence type="ECO:0000259" key="1">
    <source>
        <dbReference type="Pfam" id="PF12530"/>
    </source>
</evidence>
<dbReference type="SUPFAM" id="SSF48371">
    <property type="entry name" value="ARM repeat"/>
    <property type="match status" value="1"/>
</dbReference>
<dbReference type="AlphaFoldDB" id="A0A1W4XLG9"/>
<organism evidence="2 3">
    <name type="scientific">Agrilus planipennis</name>
    <name type="common">Emerald ash borer</name>
    <name type="synonym">Agrilus marcopoli</name>
    <dbReference type="NCBI Taxonomy" id="224129"/>
    <lineage>
        <taxon>Eukaryota</taxon>
        <taxon>Metazoa</taxon>
        <taxon>Ecdysozoa</taxon>
        <taxon>Arthropoda</taxon>
        <taxon>Hexapoda</taxon>
        <taxon>Insecta</taxon>
        <taxon>Pterygota</taxon>
        <taxon>Neoptera</taxon>
        <taxon>Endopterygota</taxon>
        <taxon>Coleoptera</taxon>
        <taxon>Polyphaga</taxon>
        <taxon>Elateriformia</taxon>
        <taxon>Buprestoidea</taxon>
        <taxon>Buprestidae</taxon>
        <taxon>Agrilinae</taxon>
        <taxon>Agrilus</taxon>
    </lineage>
</organism>
<evidence type="ECO:0000313" key="4">
    <source>
        <dbReference type="RefSeq" id="XP_025830164.1"/>
    </source>
</evidence>
<dbReference type="InterPro" id="IPR045163">
    <property type="entry name" value="Focadhesin/RST1"/>
</dbReference>
<dbReference type="RefSeq" id="XP_018333627.1">
    <property type="nucleotide sequence ID" value="XM_018478125.2"/>
</dbReference>
<dbReference type="STRING" id="224129.A0A1W4XLG9"/>
<dbReference type="PANTHER" id="PTHR16212:SF4">
    <property type="entry name" value="FOCADHESIN"/>
    <property type="match status" value="1"/>
</dbReference>
<dbReference type="RefSeq" id="XP_025830164.1">
    <property type="nucleotide sequence ID" value="XM_025974379.1"/>
</dbReference>
<dbReference type="PANTHER" id="PTHR16212">
    <property type="entry name" value="FOCADHESIN FAMILY MEMBER"/>
    <property type="match status" value="1"/>
</dbReference>
<dbReference type="GO" id="GO:0060147">
    <property type="term" value="P:regulation of post-transcriptional gene silencing"/>
    <property type="evidence" value="ECO:0007669"/>
    <property type="project" value="InterPro"/>
</dbReference>
<dbReference type="OrthoDB" id="6354723at2759"/>
<reference evidence="3 4" key="1">
    <citation type="submission" date="2025-04" db="UniProtKB">
        <authorList>
            <consortium name="RefSeq"/>
        </authorList>
    </citation>
    <scope>IDENTIFICATION</scope>
    <source>
        <tissue evidence="3 4">Entire body</tissue>
    </source>
</reference>